<dbReference type="PANTHER" id="PTHR40942">
    <property type="match status" value="1"/>
</dbReference>
<comment type="function">
    <text evidence="1">Hydrolyzes diadenosine 5',5'''-P1,P4-tetraphosphate to yield ADP.</text>
</comment>
<gene>
    <name evidence="10" type="ORF">D3H34_26365</name>
</gene>
<evidence type="ECO:0000256" key="5">
    <source>
        <dbReference type="ARBA" id="ARBA00031248"/>
    </source>
</evidence>
<dbReference type="Gene3D" id="3.60.21.10">
    <property type="match status" value="1"/>
</dbReference>
<evidence type="ECO:0000256" key="4">
    <source>
        <dbReference type="ARBA" id="ARBA00022801"/>
    </source>
</evidence>
<evidence type="ECO:0000256" key="3">
    <source>
        <dbReference type="ARBA" id="ARBA00012506"/>
    </source>
</evidence>
<sequence length="285" mass="30631">MSLYCIGDVQGCDAPLGRLLDKIDFSPSRDTLVVLGDLVNRGPDSAAVLRRLQGYGASARSLLGNHDLHLLGVAHGVRKGGRKDTVADLLAAPDSEAMLEWLRHQHMALHMQVGDGDLLMVHAGVLPQWTVGETLALASEVESVLRGPALGDFLHEMYGNTPDHWDDALTGHARLRVIVNALTRLRFCTADGVMEFESKDGAIPAPEGYLPWFDVPGRKTAAATVAFGHWSTLGWLSRPDLLSTDTGCVWGGCLSAVRIGATLDVDARELIQVKCEQAQKPGKGA</sequence>
<dbReference type="NCBIfam" id="TIGR00668">
    <property type="entry name" value="apaH"/>
    <property type="match status" value="1"/>
</dbReference>
<dbReference type="GO" id="GO:0008803">
    <property type="term" value="F:bis(5'-nucleosyl)-tetraphosphatase (symmetrical) activity"/>
    <property type="evidence" value="ECO:0007669"/>
    <property type="project" value="UniProtKB-EC"/>
</dbReference>
<dbReference type="AlphaFoldDB" id="A0A9X8D084"/>
<dbReference type="EC" id="3.6.1.41" evidence="3"/>
<organism evidence="10 11">
    <name type="scientific">Acidovorax cavernicola</name>
    <dbReference type="NCBI Taxonomy" id="1675792"/>
    <lineage>
        <taxon>Bacteria</taxon>
        <taxon>Pseudomonadati</taxon>
        <taxon>Pseudomonadota</taxon>
        <taxon>Betaproteobacteria</taxon>
        <taxon>Burkholderiales</taxon>
        <taxon>Comamonadaceae</taxon>
        <taxon>Acidovorax</taxon>
    </lineage>
</organism>
<dbReference type="InterPro" id="IPR004843">
    <property type="entry name" value="Calcineurin-like_PHP"/>
</dbReference>
<comment type="catalytic activity">
    <reaction evidence="8">
        <text>P(1),P(4)-bis(5'-adenosyl) tetraphosphate + H2O = 2 ADP + 2 H(+)</text>
        <dbReference type="Rhea" id="RHEA:24252"/>
        <dbReference type="ChEBI" id="CHEBI:15377"/>
        <dbReference type="ChEBI" id="CHEBI:15378"/>
        <dbReference type="ChEBI" id="CHEBI:58141"/>
        <dbReference type="ChEBI" id="CHEBI:456216"/>
        <dbReference type="EC" id="3.6.1.41"/>
    </reaction>
</comment>
<evidence type="ECO:0000256" key="1">
    <source>
        <dbReference type="ARBA" id="ARBA00003413"/>
    </source>
</evidence>
<name>A0A9X8D084_9BURK</name>
<comment type="similarity">
    <text evidence="2">Belongs to the Ap4A hydrolase family.</text>
</comment>
<evidence type="ECO:0000313" key="10">
    <source>
        <dbReference type="EMBL" id="RIX74852.1"/>
    </source>
</evidence>
<dbReference type="Pfam" id="PF00149">
    <property type="entry name" value="Metallophos"/>
    <property type="match status" value="1"/>
</dbReference>
<evidence type="ECO:0000256" key="8">
    <source>
        <dbReference type="ARBA" id="ARBA00049417"/>
    </source>
</evidence>
<dbReference type="NCBIfam" id="NF001204">
    <property type="entry name" value="PRK00166.1"/>
    <property type="match status" value="1"/>
</dbReference>
<feature type="domain" description="Calcineurin-like phosphoesterase" evidence="9">
    <location>
        <begin position="1"/>
        <end position="166"/>
    </location>
</feature>
<dbReference type="Proteomes" id="UP000265619">
    <property type="component" value="Unassembled WGS sequence"/>
</dbReference>
<dbReference type="CDD" id="cd07422">
    <property type="entry name" value="MPP_ApaH"/>
    <property type="match status" value="1"/>
</dbReference>
<dbReference type="RefSeq" id="WP_119557286.1">
    <property type="nucleotide sequence ID" value="NZ_QXMN01000047.1"/>
</dbReference>
<dbReference type="InterPro" id="IPR029052">
    <property type="entry name" value="Metallo-depent_PP-like"/>
</dbReference>
<evidence type="ECO:0000313" key="11">
    <source>
        <dbReference type="Proteomes" id="UP000265619"/>
    </source>
</evidence>
<keyword evidence="11" id="KW-1185">Reference proteome</keyword>
<dbReference type="PANTHER" id="PTHR40942:SF4">
    <property type="entry name" value="CYTOCHROME C5"/>
    <property type="match status" value="1"/>
</dbReference>
<keyword evidence="4" id="KW-0378">Hydrolase</keyword>
<dbReference type="EMBL" id="QXMN01000047">
    <property type="protein sequence ID" value="RIX74852.1"/>
    <property type="molecule type" value="Genomic_DNA"/>
</dbReference>
<reference evidence="10 11" key="1">
    <citation type="submission" date="2018-09" db="EMBL/GenBank/DDBJ databases">
        <title>Acidovorax cavernicola nov. sp. isolated from Gruta de las Maravillas (Aracena, Spain).</title>
        <authorList>
            <person name="Jurado V."/>
            <person name="Gutierrez-Patricio S."/>
            <person name="Gonzalez-Pimentel J.L."/>
            <person name="Miller A.Z."/>
            <person name="Laiz L."/>
            <person name="Saiz-Jimenez C."/>
        </authorList>
    </citation>
    <scope>NUCLEOTIDE SEQUENCE [LARGE SCALE GENOMIC DNA]</scope>
    <source>
        <strain evidence="10 11">1011MAR4D40.2</strain>
    </source>
</reference>
<dbReference type="PIRSF" id="PIRSF000903">
    <property type="entry name" value="B5n-ttraPtase_sm"/>
    <property type="match status" value="1"/>
</dbReference>
<evidence type="ECO:0000256" key="7">
    <source>
        <dbReference type="ARBA" id="ARBA00033210"/>
    </source>
</evidence>
<evidence type="ECO:0000256" key="6">
    <source>
        <dbReference type="ARBA" id="ARBA00032248"/>
    </source>
</evidence>
<evidence type="ECO:0000259" key="9">
    <source>
        <dbReference type="Pfam" id="PF00149"/>
    </source>
</evidence>
<comment type="caution">
    <text evidence="10">The sequence shown here is derived from an EMBL/GenBank/DDBJ whole genome shotgun (WGS) entry which is preliminary data.</text>
</comment>
<dbReference type="OrthoDB" id="9807890at2"/>
<accession>A0A9X8D084</accession>
<protein>
    <recommendedName>
        <fullName evidence="3">bis(5'-nucleosyl)-tetraphosphatase (symmetrical)</fullName>
        <ecNumber evidence="3">3.6.1.41</ecNumber>
    </recommendedName>
    <alternativeName>
        <fullName evidence="6">Ap4A hydrolase</fullName>
    </alternativeName>
    <alternativeName>
        <fullName evidence="5">Diadenosine 5',5'''-P1,P4-tetraphosphate pyrophosphohydrolase</fullName>
    </alternativeName>
    <alternativeName>
        <fullName evidence="7">Diadenosine tetraphosphatase</fullName>
    </alternativeName>
</protein>
<proteinExistence type="inferred from homology"/>
<evidence type="ECO:0000256" key="2">
    <source>
        <dbReference type="ARBA" id="ARBA00005419"/>
    </source>
</evidence>
<dbReference type="SUPFAM" id="SSF56300">
    <property type="entry name" value="Metallo-dependent phosphatases"/>
    <property type="match status" value="1"/>
</dbReference>
<dbReference type="InterPro" id="IPR004617">
    <property type="entry name" value="ApaH"/>
</dbReference>